<protein>
    <submittedName>
        <fullName evidence="4">MARVEL domain-containing protein</fullName>
    </submittedName>
</protein>
<sequence length="143" mass="15696">MKPAKLANLIFAAVATTFFLIAIFLGMPPCQNVFTCDDDLLVYFGALFMTSAVLLFAATVLLAIGFYKEFVWLRPTVAVVCALSSFCGLLGTMMAPFRFVYPWGMWFSTVSTTFSIAFVISASISTFYQKPVLSSKASQLNAF</sequence>
<keyword evidence="1" id="KW-0812">Transmembrane</keyword>
<accession>A0A0R3UAS6</accession>
<reference evidence="2 3" key="1">
    <citation type="submission" date="2018-10" db="EMBL/GenBank/DDBJ databases">
        <authorList>
            <consortium name="Pathogen Informatics"/>
        </authorList>
    </citation>
    <scope>NUCLEOTIDE SEQUENCE [LARGE SCALE GENOMIC DNA]</scope>
</reference>
<reference evidence="4" key="2">
    <citation type="submission" date="2019-11" db="UniProtKB">
        <authorList>
            <consortium name="WormBaseParasite"/>
        </authorList>
    </citation>
    <scope>IDENTIFICATION</scope>
</reference>
<evidence type="ECO:0000313" key="3">
    <source>
        <dbReference type="Proteomes" id="UP000267029"/>
    </source>
</evidence>
<evidence type="ECO:0000256" key="1">
    <source>
        <dbReference type="SAM" id="Phobius"/>
    </source>
</evidence>
<evidence type="ECO:0000313" key="4">
    <source>
        <dbReference type="WBParaSite" id="MCU_012206-RA"/>
    </source>
</evidence>
<feature type="transmembrane region" description="Helical" evidence="1">
    <location>
        <begin position="40"/>
        <end position="64"/>
    </location>
</feature>
<feature type="transmembrane region" description="Helical" evidence="1">
    <location>
        <begin position="103"/>
        <end position="128"/>
    </location>
</feature>
<proteinExistence type="predicted"/>
<gene>
    <name evidence="2" type="ORF">MCOS_LOCUS4025</name>
</gene>
<dbReference type="WBParaSite" id="MCU_012206-RA">
    <property type="protein sequence ID" value="MCU_012206-RA"/>
    <property type="gene ID" value="MCU_012206"/>
</dbReference>
<keyword evidence="1" id="KW-1133">Transmembrane helix</keyword>
<evidence type="ECO:0000313" key="2">
    <source>
        <dbReference type="EMBL" id="VDD78022.1"/>
    </source>
</evidence>
<dbReference type="Proteomes" id="UP000267029">
    <property type="component" value="Unassembled WGS sequence"/>
</dbReference>
<name>A0A0R3UAS6_MESCO</name>
<keyword evidence="3" id="KW-1185">Reference proteome</keyword>
<organism evidence="2 3">
    <name type="scientific">Mesocestoides corti</name>
    <name type="common">Flatworm</name>
    <dbReference type="NCBI Taxonomy" id="53468"/>
    <lineage>
        <taxon>Eukaryota</taxon>
        <taxon>Metazoa</taxon>
        <taxon>Spiralia</taxon>
        <taxon>Lophotrochozoa</taxon>
        <taxon>Platyhelminthes</taxon>
        <taxon>Cestoda</taxon>
        <taxon>Eucestoda</taxon>
        <taxon>Cyclophyllidea</taxon>
        <taxon>Mesocestoididae</taxon>
        <taxon>Mesocestoides</taxon>
    </lineage>
</organism>
<dbReference type="EMBL" id="UXSR01001195">
    <property type="protein sequence ID" value="VDD78022.1"/>
    <property type="molecule type" value="Genomic_DNA"/>
</dbReference>
<feature type="transmembrane region" description="Helical" evidence="1">
    <location>
        <begin position="7"/>
        <end position="28"/>
    </location>
</feature>
<feature type="transmembrane region" description="Helical" evidence="1">
    <location>
        <begin position="76"/>
        <end position="97"/>
    </location>
</feature>
<keyword evidence="1" id="KW-0472">Membrane</keyword>
<dbReference type="AlphaFoldDB" id="A0A0R3UAS6"/>